<comment type="subcellular location">
    <subcellularLocation>
        <location evidence="1">Golgi apparatus membrane</location>
        <topology evidence="1">Multi-pass membrane protein</topology>
    </subcellularLocation>
</comment>
<gene>
    <name evidence="8" type="ORF">BSZ37_08485</name>
</gene>
<dbReference type="InterPro" id="IPR001173">
    <property type="entry name" value="Glyco_trans_2-like"/>
</dbReference>
<evidence type="ECO:0000313" key="8">
    <source>
        <dbReference type="EMBL" id="PAP78707.1"/>
    </source>
</evidence>
<dbReference type="OrthoDB" id="9766299at2"/>
<evidence type="ECO:0000256" key="1">
    <source>
        <dbReference type="ARBA" id="ARBA00004653"/>
    </source>
</evidence>
<dbReference type="GO" id="GO:0016757">
    <property type="term" value="F:glycosyltransferase activity"/>
    <property type="evidence" value="ECO:0007669"/>
    <property type="project" value="TreeGrafter"/>
</dbReference>
<keyword evidence="9" id="KW-1185">Reference proteome</keyword>
<evidence type="ECO:0000256" key="5">
    <source>
        <dbReference type="ARBA" id="ARBA00023136"/>
    </source>
</evidence>
<dbReference type="RefSeq" id="WP_143537601.1">
    <property type="nucleotide sequence ID" value="NZ_MQWD01000001.1"/>
</dbReference>
<keyword evidence="2" id="KW-0808">Transferase</keyword>
<dbReference type="InterPro" id="IPR029044">
    <property type="entry name" value="Nucleotide-diphossugar_trans"/>
</dbReference>
<dbReference type="AlphaFoldDB" id="A0A271J627"/>
<evidence type="ECO:0000256" key="2">
    <source>
        <dbReference type="ARBA" id="ARBA00022679"/>
    </source>
</evidence>
<protein>
    <recommendedName>
        <fullName evidence="7">Glycosyltransferase 2-like domain-containing protein</fullName>
    </recommendedName>
</protein>
<evidence type="ECO:0000313" key="9">
    <source>
        <dbReference type="Proteomes" id="UP000216339"/>
    </source>
</evidence>
<organism evidence="8 9">
    <name type="scientific">Rubrivirga marina</name>
    <dbReference type="NCBI Taxonomy" id="1196024"/>
    <lineage>
        <taxon>Bacteria</taxon>
        <taxon>Pseudomonadati</taxon>
        <taxon>Rhodothermota</taxon>
        <taxon>Rhodothermia</taxon>
        <taxon>Rhodothermales</taxon>
        <taxon>Rubricoccaceae</taxon>
        <taxon>Rubrivirga</taxon>
    </lineage>
</organism>
<dbReference type="PANTHER" id="PTHR32044:SF80">
    <property type="entry name" value="XYLOGLUCAN GLYCOSYLTRANSFERASE 2-RELATED"/>
    <property type="match status" value="1"/>
</dbReference>
<keyword evidence="3 6" id="KW-0812">Transmembrane</keyword>
<dbReference type="Proteomes" id="UP000216339">
    <property type="component" value="Unassembled WGS sequence"/>
</dbReference>
<feature type="transmembrane region" description="Helical" evidence="6">
    <location>
        <begin position="302"/>
        <end position="323"/>
    </location>
</feature>
<evidence type="ECO:0000256" key="3">
    <source>
        <dbReference type="ARBA" id="ARBA00022692"/>
    </source>
</evidence>
<dbReference type="Gene3D" id="3.90.550.10">
    <property type="entry name" value="Spore Coat Polysaccharide Biosynthesis Protein SpsA, Chain A"/>
    <property type="match status" value="1"/>
</dbReference>
<reference evidence="8 9" key="1">
    <citation type="submission" date="2016-11" db="EMBL/GenBank/DDBJ databases">
        <title>Study of marine rhodopsin-containing bacteria.</title>
        <authorList>
            <person name="Yoshizawa S."/>
            <person name="Kumagai Y."/>
            <person name="Kogure K."/>
        </authorList>
    </citation>
    <scope>NUCLEOTIDE SEQUENCE [LARGE SCALE GENOMIC DNA]</scope>
    <source>
        <strain evidence="8 9">SAORIC-28</strain>
    </source>
</reference>
<dbReference type="PANTHER" id="PTHR32044">
    <property type="entry name" value="GLUCOMANNAN 4-BETA-MANNOSYLTRANSFERASE 9"/>
    <property type="match status" value="1"/>
</dbReference>
<dbReference type="SUPFAM" id="SSF53448">
    <property type="entry name" value="Nucleotide-diphospho-sugar transferases"/>
    <property type="match status" value="1"/>
</dbReference>
<comment type="caution">
    <text evidence="8">The sequence shown here is derived from an EMBL/GenBank/DDBJ whole genome shotgun (WGS) entry which is preliminary data.</text>
</comment>
<accession>A0A271J627</accession>
<dbReference type="EMBL" id="MQWD01000001">
    <property type="protein sequence ID" value="PAP78707.1"/>
    <property type="molecule type" value="Genomic_DNA"/>
</dbReference>
<keyword evidence="5 6" id="KW-0472">Membrane</keyword>
<name>A0A271J627_9BACT</name>
<feature type="transmembrane region" description="Helical" evidence="6">
    <location>
        <begin position="374"/>
        <end position="393"/>
    </location>
</feature>
<feature type="transmembrane region" description="Helical" evidence="6">
    <location>
        <begin position="12"/>
        <end position="33"/>
    </location>
</feature>
<evidence type="ECO:0000259" key="7">
    <source>
        <dbReference type="Pfam" id="PF13632"/>
    </source>
</evidence>
<proteinExistence type="predicted"/>
<dbReference type="Pfam" id="PF13632">
    <property type="entry name" value="Glyco_trans_2_3"/>
    <property type="match status" value="1"/>
</dbReference>
<feature type="transmembrane region" description="Helical" evidence="6">
    <location>
        <begin position="423"/>
        <end position="452"/>
    </location>
</feature>
<evidence type="ECO:0000256" key="6">
    <source>
        <dbReference type="SAM" id="Phobius"/>
    </source>
</evidence>
<sequence>MLDVLMGLAGVLYGAAGLLLAGLGLHALLLAALRTARPRRMLPSDDAAPWPAVVVQIPVYDEPPALVARALDAALAADYPGRVEVQLLDDSPPAARRANAALCAERRPGVRHLPRDAREGYKAGALAHGLALADAPLVAIFDVDFRPPPDALRCLVAALRADPGLAFVQARWAHPGADRTLLGRAQAAVLDLHFAVEQTARDRAGLALPFNGSGGVWRRAAIDAAGGWRADTLAEDADLALRAQAAGWRARLAEDIAVPADLPATVGSWRRQQARWAKGLAEVALLRLGTLWRSGLPVRSKLSLTGHLALSLSLPALLVVMLLHPVMAALGWIGAGAAVATVLGPVALAGLVGAHVVALRAVHPSSWRRRLSRVPTALVAPVVLVVPAARAVVEAVFGRKTPFARTPKGGAREDEAGRAEIALALYSVVGLVGLVMLGAWGGVVFQSLLAIGTTGAAWSVRRMPEVEEVVATVPTVRAAA</sequence>
<feature type="transmembrane region" description="Helical" evidence="6">
    <location>
        <begin position="329"/>
        <end position="362"/>
    </location>
</feature>
<evidence type="ECO:0000256" key="4">
    <source>
        <dbReference type="ARBA" id="ARBA00022989"/>
    </source>
</evidence>
<feature type="domain" description="Glycosyltransferase 2-like" evidence="7">
    <location>
        <begin position="138"/>
        <end position="330"/>
    </location>
</feature>
<keyword evidence="4 6" id="KW-1133">Transmembrane helix</keyword>